<gene>
    <name evidence="2" type="ordered locus">OCA5_c09330</name>
</gene>
<keyword evidence="1" id="KW-1133">Transmembrane helix</keyword>
<accession>F8BRI2</accession>
<reference evidence="2 3" key="1">
    <citation type="journal article" date="2011" name="J. Bacteriol.">
        <title>Complete genome sequences of the chemolithoautotrophic Oligotropha carboxidovorans strains OM4 and OM5.</title>
        <authorList>
            <person name="Volland S."/>
            <person name="Rachinger M."/>
            <person name="Strittmatter A."/>
            <person name="Daniel R."/>
            <person name="Gottschalk G."/>
            <person name="Meyer O."/>
        </authorList>
    </citation>
    <scope>NUCLEOTIDE SEQUENCE [LARGE SCALE GENOMIC DNA]</scope>
    <source>
        <strain evidence="3">ATCC 49405 / DSM 1227 / KCTC 32145 / OM5</strain>
    </source>
</reference>
<keyword evidence="1" id="KW-0812">Transmembrane</keyword>
<proteinExistence type="predicted"/>
<keyword evidence="1" id="KW-0472">Membrane</keyword>
<name>F8BRI2_AFIC5</name>
<keyword evidence="3" id="KW-1185">Reference proteome</keyword>
<evidence type="ECO:0000256" key="1">
    <source>
        <dbReference type="SAM" id="Phobius"/>
    </source>
</evidence>
<organism evidence="2 3">
    <name type="scientific">Afipia carboxidovorans (strain ATCC 49405 / DSM 1227 / KCTC 32145 / OM5)</name>
    <name type="common">Oligotropha carboxidovorans</name>
    <dbReference type="NCBI Taxonomy" id="504832"/>
    <lineage>
        <taxon>Bacteria</taxon>
        <taxon>Pseudomonadati</taxon>
        <taxon>Pseudomonadota</taxon>
        <taxon>Alphaproteobacteria</taxon>
        <taxon>Hyphomicrobiales</taxon>
        <taxon>Nitrobacteraceae</taxon>
        <taxon>Afipia</taxon>
    </lineage>
</organism>
<feature type="transmembrane region" description="Helical" evidence="1">
    <location>
        <begin position="34"/>
        <end position="59"/>
    </location>
</feature>
<dbReference type="HOGENOM" id="CLU_2881440_0_0_5"/>
<dbReference type="Proteomes" id="UP000007730">
    <property type="component" value="Chromosome"/>
</dbReference>
<evidence type="ECO:0000313" key="3">
    <source>
        <dbReference type="Proteomes" id="UP000007730"/>
    </source>
</evidence>
<dbReference type="AlphaFoldDB" id="F8BRI2"/>
<dbReference type="EMBL" id="CP002826">
    <property type="protein sequence ID" value="AEI05655.1"/>
    <property type="molecule type" value="Genomic_DNA"/>
</dbReference>
<protein>
    <recommendedName>
        <fullName evidence="4">Transmembrane protein</fullName>
    </recommendedName>
</protein>
<evidence type="ECO:0008006" key="4">
    <source>
        <dbReference type="Google" id="ProtNLM"/>
    </source>
</evidence>
<sequence>MRSKTVVQNSSPGSRQGFGYLSAPSTPRLTHNRAAAAIAALCLSAGLVVSLTMLSIHVVNAIV</sequence>
<evidence type="ECO:0000313" key="2">
    <source>
        <dbReference type="EMBL" id="AEI05655.1"/>
    </source>
</evidence>
<dbReference type="KEGG" id="ocg:OCA5_c09330"/>